<gene>
    <name evidence="8" type="ORF">M9B40_04985</name>
</gene>
<feature type="domain" description="Endoribonuclease YicC-like N-terminal" evidence="6">
    <location>
        <begin position="1"/>
        <end position="148"/>
    </location>
</feature>
<dbReference type="Proteomes" id="UP001056381">
    <property type="component" value="Chromosome"/>
</dbReference>
<evidence type="ECO:0000256" key="3">
    <source>
        <dbReference type="ARBA" id="ARBA00022759"/>
    </source>
</evidence>
<dbReference type="AlphaFoldDB" id="A0A9Q8X1X6"/>
<dbReference type="Pfam" id="PF08340">
    <property type="entry name" value="YicC-like_C"/>
    <property type="match status" value="1"/>
</dbReference>
<sequence>MKSMTGFSVETLTKDKIEYKCILKSLNSRFLEVSIKLPAELKENEGWVREKINSKFSRGKIEIELISSNKQTENLSLDKSFIKLIKKSELDLKSKGVNVGPSSLAQLIKIQDFSSRQISESPSGLKDLVSKAIFNLKVTRDKEGKNIKKDLVKLIGEMEKIIKRVKKLEKVNSKQIFKKFKQYRKELNAEGKEINFSEVFSNINKSDINEEVVRFVSHLDLVKELIHLKQPIGKKLDFYTQELLREANTMSSKALIADIKNESVELKSYIERVKEHAQNVE</sequence>
<dbReference type="Pfam" id="PF03755">
    <property type="entry name" value="YicC-like_N"/>
    <property type="match status" value="1"/>
</dbReference>
<dbReference type="InterPro" id="IPR013551">
    <property type="entry name" value="YicC-like_C"/>
</dbReference>
<evidence type="ECO:0000313" key="8">
    <source>
        <dbReference type="EMBL" id="URQ63080.1"/>
    </source>
</evidence>
<keyword evidence="2" id="KW-0540">Nuclease</keyword>
<dbReference type="EMBL" id="CP097966">
    <property type="protein sequence ID" value="URQ63080.1"/>
    <property type="molecule type" value="Genomic_DNA"/>
</dbReference>
<protein>
    <submittedName>
        <fullName evidence="8">DUF1732 domain-containing protein</fullName>
    </submittedName>
</protein>
<dbReference type="PANTHER" id="PTHR30636">
    <property type="entry name" value="UPF0701 PROTEIN YICC"/>
    <property type="match status" value="1"/>
</dbReference>
<dbReference type="PANTHER" id="PTHR30636:SF3">
    <property type="entry name" value="UPF0701 PROTEIN YICC"/>
    <property type="match status" value="1"/>
</dbReference>
<dbReference type="InterPro" id="IPR013527">
    <property type="entry name" value="YicC-like_N"/>
</dbReference>
<dbReference type="GO" id="GO:0004521">
    <property type="term" value="F:RNA endonuclease activity"/>
    <property type="evidence" value="ECO:0007669"/>
    <property type="project" value="InterPro"/>
</dbReference>
<keyword evidence="9" id="KW-1185">Reference proteome</keyword>
<evidence type="ECO:0000313" key="9">
    <source>
        <dbReference type="Proteomes" id="UP001056381"/>
    </source>
</evidence>
<keyword evidence="3" id="KW-0255">Endonuclease</keyword>
<keyword evidence="4" id="KW-0378">Hydrolase</keyword>
<evidence type="ECO:0000259" key="6">
    <source>
        <dbReference type="Pfam" id="PF03755"/>
    </source>
</evidence>
<proteinExistence type="inferred from homology"/>
<comment type="cofactor">
    <cofactor evidence="1">
        <name>a divalent metal cation</name>
        <dbReference type="ChEBI" id="CHEBI:60240"/>
    </cofactor>
</comment>
<reference evidence="8" key="1">
    <citation type="submission" date="2022-05" db="EMBL/GenBank/DDBJ databases">
        <title>Single-amplified genomics reveal most streamlined microbe among free-living bacteria.</title>
        <authorList>
            <person name="Roda-Garcia J."/>
            <person name="Haro-Moreno J.M."/>
            <person name="Rodriguez-Valera F."/>
            <person name="Almagro-Moreno S."/>
            <person name="Lopez-Perez M."/>
        </authorList>
    </citation>
    <scope>NUCLEOTIDE SEQUENCE</scope>
    <source>
        <strain evidence="8">TMED112-D2-2</strain>
    </source>
</reference>
<name>A0A9Q8X1X6_9GAMM</name>
<feature type="domain" description="Endoribonuclease YicC-like C-terminal" evidence="7">
    <location>
        <begin position="166"/>
        <end position="281"/>
    </location>
</feature>
<evidence type="ECO:0000256" key="2">
    <source>
        <dbReference type="ARBA" id="ARBA00022722"/>
    </source>
</evidence>
<accession>A0A9Q8X1X6</accession>
<dbReference type="InterPro" id="IPR005229">
    <property type="entry name" value="YicC/YloC-like"/>
</dbReference>
<evidence type="ECO:0000256" key="1">
    <source>
        <dbReference type="ARBA" id="ARBA00001968"/>
    </source>
</evidence>
<evidence type="ECO:0000259" key="7">
    <source>
        <dbReference type="Pfam" id="PF08340"/>
    </source>
</evidence>
<dbReference type="GO" id="GO:0016787">
    <property type="term" value="F:hydrolase activity"/>
    <property type="evidence" value="ECO:0007669"/>
    <property type="project" value="UniProtKB-KW"/>
</dbReference>
<evidence type="ECO:0000256" key="5">
    <source>
        <dbReference type="ARBA" id="ARBA00035648"/>
    </source>
</evidence>
<organism evidence="8 9">
    <name type="scientific">SAR86 cluster bacterium</name>
    <dbReference type="NCBI Taxonomy" id="2030880"/>
    <lineage>
        <taxon>Bacteria</taxon>
        <taxon>Pseudomonadati</taxon>
        <taxon>Pseudomonadota</taxon>
        <taxon>Gammaproteobacteria</taxon>
        <taxon>SAR86 cluster</taxon>
    </lineage>
</organism>
<comment type="similarity">
    <text evidence="5">Belongs to the YicC/YloC family.</text>
</comment>
<evidence type="ECO:0000256" key="4">
    <source>
        <dbReference type="ARBA" id="ARBA00022801"/>
    </source>
</evidence>